<dbReference type="EC" id="2.3.1.-" evidence="14"/>
<evidence type="ECO:0000256" key="6">
    <source>
        <dbReference type="ARBA" id="ARBA00022691"/>
    </source>
</evidence>
<evidence type="ECO:0000256" key="8">
    <source>
        <dbReference type="ARBA" id="ARBA00022723"/>
    </source>
</evidence>
<evidence type="ECO:0000313" key="17">
    <source>
        <dbReference type="EMBL" id="KAK9813947.1"/>
    </source>
</evidence>
<evidence type="ECO:0000256" key="4">
    <source>
        <dbReference type="ARBA" id="ARBA00022555"/>
    </source>
</evidence>
<evidence type="ECO:0000256" key="5">
    <source>
        <dbReference type="ARBA" id="ARBA00022679"/>
    </source>
</evidence>
<dbReference type="SUPFAM" id="SSF102114">
    <property type="entry name" value="Radical SAM enzymes"/>
    <property type="match status" value="1"/>
</dbReference>
<comment type="similarity">
    <text evidence="2 14">Belongs to the ELP3 family.</text>
</comment>
<keyword evidence="4 14" id="KW-0820">tRNA-binding</keyword>
<feature type="binding site" evidence="15">
    <location>
        <position position="126"/>
    </location>
    <ligand>
        <name>[4Fe-4S] cluster</name>
        <dbReference type="ChEBI" id="CHEBI:49883"/>
        <note>4Fe-4S-S-AdoMet</note>
    </ligand>
</feature>
<dbReference type="Proteomes" id="UP001465755">
    <property type="component" value="Unassembled WGS sequence"/>
</dbReference>
<comment type="catalytic activity">
    <reaction evidence="13">
        <text>uridine(34) in tRNA + acetyl-CoA + S-adenosyl-L-methionine + H2O = 5-(carboxymethyl)uridine(34) in tRNA + 5'-deoxyadenosine + L-methionine + CoA + 2 H(+)</text>
        <dbReference type="Rhea" id="RHEA:61020"/>
        <dbReference type="Rhea" id="RHEA-COMP:10407"/>
        <dbReference type="Rhea" id="RHEA-COMP:11727"/>
        <dbReference type="ChEBI" id="CHEBI:15377"/>
        <dbReference type="ChEBI" id="CHEBI:15378"/>
        <dbReference type="ChEBI" id="CHEBI:17319"/>
        <dbReference type="ChEBI" id="CHEBI:57287"/>
        <dbReference type="ChEBI" id="CHEBI:57288"/>
        <dbReference type="ChEBI" id="CHEBI:57844"/>
        <dbReference type="ChEBI" id="CHEBI:59789"/>
        <dbReference type="ChEBI" id="CHEBI:65315"/>
        <dbReference type="ChEBI" id="CHEBI:74882"/>
        <dbReference type="EC" id="2.3.1.311"/>
    </reaction>
    <physiologicalReaction direction="left-to-right" evidence="13">
        <dbReference type="Rhea" id="RHEA:61021"/>
    </physiologicalReaction>
</comment>
<dbReference type="GO" id="GO:0005634">
    <property type="term" value="C:nucleus"/>
    <property type="evidence" value="ECO:0007669"/>
    <property type="project" value="TreeGrafter"/>
</dbReference>
<dbReference type="GO" id="GO:0106261">
    <property type="term" value="F:tRNA uridine(34) acetyltransferase activity"/>
    <property type="evidence" value="ECO:0007669"/>
    <property type="project" value="UniProtKB-EC"/>
</dbReference>
<dbReference type="GO" id="GO:0000049">
    <property type="term" value="F:tRNA binding"/>
    <property type="evidence" value="ECO:0007669"/>
    <property type="project" value="UniProtKB-KW"/>
</dbReference>
<dbReference type="Pfam" id="PF23613">
    <property type="entry name" value="ELP3_N"/>
    <property type="match status" value="1"/>
</dbReference>
<dbReference type="AlphaFoldDB" id="A0AAW1PYV8"/>
<keyword evidence="7 14" id="KW-0819">tRNA processing</keyword>
<dbReference type="InterPro" id="IPR007197">
    <property type="entry name" value="rSAM"/>
</dbReference>
<evidence type="ECO:0000256" key="10">
    <source>
        <dbReference type="ARBA" id="ARBA00023004"/>
    </source>
</evidence>
<dbReference type="Pfam" id="PF16199">
    <property type="entry name" value="Radical_SAM_C"/>
    <property type="match status" value="1"/>
</dbReference>
<evidence type="ECO:0000256" key="7">
    <source>
        <dbReference type="ARBA" id="ARBA00022694"/>
    </source>
</evidence>
<dbReference type="PIRSF" id="PIRSF005669">
    <property type="entry name" value="Hist_AcTrfase_ELP3"/>
    <property type="match status" value="1"/>
</dbReference>
<dbReference type="SFLD" id="SFLDF00344">
    <property type="entry name" value="ELP3-like"/>
    <property type="match status" value="1"/>
</dbReference>
<dbReference type="Pfam" id="PF04055">
    <property type="entry name" value="Radical_SAM"/>
    <property type="match status" value="1"/>
</dbReference>
<dbReference type="GO" id="GO:0051539">
    <property type="term" value="F:4 iron, 4 sulfur cluster binding"/>
    <property type="evidence" value="ECO:0007669"/>
    <property type="project" value="UniProtKB-KW"/>
</dbReference>
<keyword evidence="11 14" id="KW-0411">Iron-sulfur</keyword>
<comment type="cofactor">
    <cofactor evidence="14 15">
        <name>[4Fe-4S] cluster</name>
        <dbReference type="ChEBI" id="CHEBI:49883"/>
    </cofactor>
    <text evidence="14 15">Binds 1 [4Fe-4S] cluster. The cluster is coordinated with 3 cysteines and an exchangeable S-adenosyl-L-methionine.</text>
</comment>
<dbReference type="InterPro" id="IPR016181">
    <property type="entry name" value="Acyl_CoA_acyltransferase"/>
</dbReference>
<evidence type="ECO:0000256" key="13">
    <source>
        <dbReference type="ARBA" id="ARBA00047372"/>
    </source>
</evidence>
<evidence type="ECO:0000256" key="12">
    <source>
        <dbReference type="ARBA" id="ARBA00023315"/>
    </source>
</evidence>
<keyword evidence="3" id="KW-0004">4Fe-4S</keyword>
<feature type="binding site" evidence="15">
    <location>
        <position position="123"/>
    </location>
    <ligand>
        <name>[4Fe-4S] cluster</name>
        <dbReference type="ChEBI" id="CHEBI:49883"/>
        <note>4Fe-4S-S-AdoMet</note>
    </ligand>
</feature>
<dbReference type="PROSITE" id="PS51918">
    <property type="entry name" value="RADICAL_SAM"/>
    <property type="match status" value="1"/>
</dbReference>
<evidence type="ECO:0000256" key="9">
    <source>
        <dbReference type="ARBA" id="ARBA00022884"/>
    </source>
</evidence>
<evidence type="ECO:0000313" key="18">
    <source>
        <dbReference type="Proteomes" id="UP001465755"/>
    </source>
</evidence>
<comment type="function">
    <text evidence="14">Catalytic tRNA acetyltransferase subunit of the elongator complex, which is required for multiple tRNA modifications, including mcm5U (5-methoxycarbonylmethyl uridine), mcm5s2U (5-methoxycarbonylmethyl-2-thiouridine), and ncm5U (5-carbamoylmethyl uridine). In the elongator complex, acts as a tRNA uridine(34) acetyltransferase by mediating formation of carboxymethyluridine in the wobble base at position 34 in tRNAs.</text>
</comment>
<dbReference type="InterPro" id="IPR056591">
    <property type="entry name" value="ELP3-like_N"/>
</dbReference>
<evidence type="ECO:0000256" key="11">
    <source>
        <dbReference type="ARBA" id="ARBA00023014"/>
    </source>
</evidence>
<sequence>MTVSEGGLHAKALPVNRKGLPVLPPEQARVRAISDIVAALIQGVKDGQDVDLNKVKREAAITYTLSRAPKLVEIIAAIPEEHRAVLLPRLRAKPVRTASGIAVVAVMSKPHRCPHIATTGNICVYCPGGPDSDFEYSTQSYTGYEPTSMRAIRARYNPFVQARARVDQLRKLGHSVDKVEFILMGGTFMSLPAEYRDWFVRGLHDALSGHSSSSIAEAVRYGEHGRTKCIGLTIETRPDYCLTPHLTQMLAYGCTRLEIGLQSTYEDVARDTNRGHTVAAVGSCFHLAKDAGFKVIAHMMPDLPNVGWHRDLESFAEFFENPDFRTDGLKVYPTLVIRGTGLYELWKTGLYRNYDPRLLVDLVARILALVPPWVRVYRIQRDIPMPLVTSGVEKGNLRELAMARMGQLGLRCRDVRTREAGIQDIHNNVKPENVELVRRDYTANGGWETFLSYEDPAQDILVGLLRLRKCAGSEASRQPDLRGRASIVRELHVYGTAVAVHARDASKHQHQGYGRLLMEAAERIAAREHRSTLLAVISGVGTRHYYLVVGGQWCPARLVVDADSVAQLSGTCTCSGSHGQGSKAGACLKGHAIGISTGCSSCSTEAFAT</sequence>
<dbReference type="SFLD" id="SFLDS00029">
    <property type="entry name" value="Radical_SAM"/>
    <property type="match status" value="1"/>
</dbReference>
<keyword evidence="8 14" id="KW-0479">Metal-binding</keyword>
<dbReference type="NCBIfam" id="TIGR01211">
    <property type="entry name" value="ELP3"/>
    <property type="match status" value="1"/>
</dbReference>
<dbReference type="PANTHER" id="PTHR11135:SF0">
    <property type="entry name" value="ELONGATOR COMPLEX PROTEIN 3"/>
    <property type="match status" value="1"/>
</dbReference>
<dbReference type="SMART" id="SM00729">
    <property type="entry name" value="Elp3"/>
    <property type="match status" value="1"/>
</dbReference>
<dbReference type="EMBL" id="JALJOQ010000002">
    <property type="protein sequence ID" value="KAK9813947.1"/>
    <property type="molecule type" value="Genomic_DNA"/>
</dbReference>
<evidence type="ECO:0000256" key="2">
    <source>
        <dbReference type="ARBA" id="ARBA00005494"/>
    </source>
</evidence>
<protein>
    <recommendedName>
        <fullName evidence="14">Elongator complex protein 3</fullName>
        <ecNumber evidence="14">2.3.1.-</ecNumber>
    </recommendedName>
</protein>
<dbReference type="SUPFAM" id="SSF55729">
    <property type="entry name" value="Acyl-CoA N-acyltransferases (Nat)"/>
    <property type="match status" value="1"/>
</dbReference>
<evidence type="ECO:0000256" key="15">
    <source>
        <dbReference type="PIRSR" id="PIRSR005669-1"/>
    </source>
</evidence>
<comment type="caution">
    <text evidence="17">The sequence shown here is derived from an EMBL/GenBank/DDBJ whole genome shotgun (WGS) entry which is preliminary data.</text>
</comment>
<proteinExistence type="inferred from homology"/>
<comment type="pathway">
    <text evidence="1">tRNA modification.</text>
</comment>
<keyword evidence="10 15" id="KW-0408">Iron</keyword>
<feature type="binding site" evidence="15">
    <location>
        <position position="113"/>
    </location>
    <ligand>
        <name>[4Fe-4S] cluster</name>
        <dbReference type="ChEBI" id="CHEBI:49883"/>
        <note>4Fe-4S-S-AdoMet</note>
    </ligand>
</feature>
<reference evidence="17 18" key="1">
    <citation type="journal article" date="2024" name="Nat. Commun.">
        <title>Phylogenomics reveals the evolutionary origins of lichenization in chlorophyte algae.</title>
        <authorList>
            <person name="Puginier C."/>
            <person name="Libourel C."/>
            <person name="Otte J."/>
            <person name="Skaloud P."/>
            <person name="Haon M."/>
            <person name="Grisel S."/>
            <person name="Petersen M."/>
            <person name="Berrin J.G."/>
            <person name="Delaux P.M."/>
            <person name="Dal Grande F."/>
            <person name="Keller J."/>
        </authorList>
    </citation>
    <scope>NUCLEOTIDE SEQUENCE [LARGE SCALE GENOMIC DNA]</scope>
    <source>
        <strain evidence="17 18">SAG 2036</strain>
    </source>
</reference>
<dbReference type="InterPro" id="IPR034687">
    <property type="entry name" value="ELP3-like"/>
</dbReference>
<dbReference type="CDD" id="cd01335">
    <property type="entry name" value="Radical_SAM"/>
    <property type="match status" value="1"/>
</dbReference>
<keyword evidence="6 14" id="KW-0949">S-adenosyl-L-methionine</keyword>
<evidence type="ECO:0000256" key="1">
    <source>
        <dbReference type="ARBA" id="ARBA00005217"/>
    </source>
</evidence>
<evidence type="ECO:0000256" key="14">
    <source>
        <dbReference type="PIRNR" id="PIRNR005669"/>
    </source>
</evidence>
<dbReference type="GO" id="GO:0002926">
    <property type="term" value="P:tRNA wobble base 5-methoxycarbonylmethyl-2-thiouridinylation"/>
    <property type="evidence" value="ECO:0007669"/>
    <property type="project" value="TreeGrafter"/>
</dbReference>
<dbReference type="GO" id="GO:0005737">
    <property type="term" value="C:cytoplasm"/>
    <property type="evidence" value="ECO:0007669"/>
    <property type="project" value="TreeGrafter"/>
</dbReference>
<feature type="domain" description="Radical SAM core" evidence="16">
    <location>
        <begin position="96"/>
        <end position="386"/>
    </location>
</feature>
<keyword evidence="5 14" id="KW-0808">Transferase</keyword>
<keyword evidence="18" id="KW-1185">Reference proteome</keyword>
<evidence type="ECO:0000259" key="16">
    <source>
        <dbReference type="PROSITE" id="PS51918"/>
    </source>
</evidence>
<dbReference type="InterPro" id="IPR032432">
    <property type="entry name" value="Radical_SAM_C"/>
</dbReference>
<gene>
    <name evidence="17" type="ORF">WJX73_006100</name>
</gene>
<accession>A0AAW1PYV8</accession>
<keyword evidence="9" id="KW-0694">RNA-binding</keyword>
<dbReference type="PANTHER" id="PTHR11135">
    <property type="entry name" value="HISTONE ACETYLTRANSFERASE-RELATED"/>
    <property type="match status" value="1"/>
</dbReference>
<dbReference type="SFLD" id="SFLDG01086">
    <property type="entry name" value="elongater_protein-like"/>
    <property type="match status" value="1"/>
</dbReference>
<dbReference type="CDD" id="cd04301">
    <property type="entry name" value="NAT_SF"/>
    <property type="match status" value="1"/>
</dbReference>
<name>A0AAW1PYV8_9CHLO</name>
<keyword evidence="12 14" id="KW-0012">Acyltransferase</keyword>
<dbReference type="Gene3D" id="3.40.630.30">
    <property type="match status" value="1"/>
</dbReference>
<dbReference type="InterPro" id="IPR006638">
    <property type="entry name" value="Elp3/MiaA/NifB-like_rSAM"/>
</dbReference>
<evidence type="ECO:0000256" key="3">
    <source>
        <dbReference type="ARBA" id="ARBA00022485"/>
    </source>
</evidence>
<organism evidence="17 18">
    <name type="scientific">Symbiochloris irregularis</name>
    <dbReference type="NCBI Taxonomy" id="706552"/>
    <lineage>
        <taxon>Eukaryota</taxon>
        <taxon>Viridiplantae</taxon>
        <taxon>Chlorophyta</taxon>
        <taxon>core chlorophytes</taxon>
        <taxon>Trebouxiophyceae</taxon>
        <taxon>Trebouxiales</taxon>
        <taxon>Trebouxiaceae</taxon>
        <taxon>Symbiochloris</taxon>
    </lineage>
</organism>
<dbReference type="InterPro" id="IPR058240">
    <property type="entry name" value="rSAM_sf"/>
</dbReference>
<dbReference type="InterPro" id="IPR039661">
    <property type="entry name" value="ELP3"/>
</dbReference>
<dbReference type="GO" id="GO:0046872">
    <property type="term" value="F:metal ion binding"/>
    <property type="evidence" value="ECO:0007669"/>
    <property type="project" value="UniProtKB-KW"/>
</dbReference>
<dbReference type="GO" id="GO:0033588">
    <property type="term" value="C:elongator holoenzyme complex"/>
    <property type="evidence" value="ECO:0007669"/>
    <property type="project" value="TreeGrafter"/>
</dbReference>